<evidence type="ECO:0000313" key="2">
    <source>
        <dbReference type="EMBL" id="MCZ4719284.1"/>
    </source>
</evidence>
<name>A0A128XGS3_LEGPN</name>
<dbReference type="PANTHER" id="PTHR44086">
    <property type="entry name" value="THIOSULFATE SULFURTRANSFERASE RDL2, MITOCHONDRIAL-RELATED"/>
    <property type="match status" value="1"/>
</dbReference>
<dbReference type="Gene3D" id="3.40.250.10">
    <property type="entry name" value="Rhodanese-like domain"/>
    <property type="match status" value="1"/>
</dbReference>
<dbReference type="Proteomes" id="UP000254631">
    <property type="component" value="Unassembled WGS sequence"/>
</dbReference>
<dbReference type="CDD" id="cd00158">
    <property type="entry name" value="RHOD"/>
    <property type="match status" value="1"/>
</dbReference>
<feature type="domain" description="Rhodanese" evidence="1">
    <location>
        <begin position="20"/>
        <end position="110"/>
    </location>
</feature>
<dbReference type="EMBL" id="UGOL01000001">
    <property type="protein sequence ID" value="STX79993.1"/>
    <property type="molecule type" value="Genomic_DNA"/>
</dbReference>
<dbReference type="GeneID" id="57035842"/>
<organism evidence="3 4">
    <name type="scientific">Legionella pneumophila</name>
    <dbReference type="NCBI Taxonomy" id="446"/>
    <lineage>
        <taxon>Bacteria</taxon>
        <taxon>Pseudomonadati</taxon>
        <taxon>Pseudomonadota</taxon>
        <taxon>Gammaproteobacteria</taxon>
        <taxon>Legionellales</taxon>
        <taxon>Legionellaceae</taxon>
        <taxon>Legionella</taxon>
    </lineage>
</organism>
<protein>
    <submittedName>
        <fullName evidence="3">Rhodanese domain-containing protein</fullName>
    </submittedName>
    <submittedName>
        <fullName evidence="2">Rhodanese-like domain-containing protein</fullName>
    </submittedName>
</protein>
<reference evidence="3 4" key="1">
    <citation type="submission" date="2018-06" db="EMBL/GenBank/DDBJ databases">
        <authorList>
            <consortium name="Pathogen Informatics"/>
            <person name="Doyle S."/>
        </authorList>
    </citation>
    <scope>NUCLEOTIDE SEQUENCE [LARGE SCALE GENOMIC DNA]</scope>
    <source>
        <strain evidence="3 4">NCTC12000</strain>
    </source>
</reference>
<dbReference type="Proteomes" id="UP001071279">
    <property type="component" value="Unassembled WGS sequence"/>
</dbReference>
<proteinExistence type="predicted"/>
<dbReference type="InterPro" id="IPR036873">
    <property type="entry name" value="Rhodanese-like_dom_sf"/>
</dbReference>
<dbReference type="SUPFAM" id="SSF52821">
    <property type="entry name" value="Rhodanese/Cell cycle control phosphatase"/>
    <property type="match status" value="1"/>
</dbReference>
<dbReference type="AlphaFoldDB" id="A0A128XGS3"/>
<dbReference type="GO" id="GO:0004792">
    <property type="term" value="F:thiosulfate-cyanide sulfurtransferase activity"/>
    <property type="evidence" value="ECO:0007669"/>
    <property type="project" value="TreeGrafter"/>
</dbReference>
<evidence type="ECO:0000313" key="3">
    <source>
        <dbReference type="EMBL" id="STX79993.1"/>
    </source>
</evidence>
<evidence type="ECO:0000259" key="1">
    <source>
        <dbReference type="PROSITE" id="PS50206"/>
    </source>
</evidence>
<dbReference type="OMA" id="CICHHGA"/>
<dbReference type="PROSITE" id="PS50206">
    <property type="entry name" value="RHODANESE_3"/>
    <property type="match status" value="1"/>
</dbReference>
<gene>
    <name evidence="3" type="primary">moeZ_3</name>
    <name evidence="3" type="ORF">NCTC12000_01991</name>
    <name evidence="2" type="ORF">O6C86_08620</name>
</gene>
<dbReference type="InterPro" id="IPR001763">
    <property type="entry name" value="Rhodanese-like_dom"/>
</dbReference>
<evidence type="ECO:0000313" key="4">
    <source>
        <dbReference type="Proteomes" id="UP000254631"/>
    </source>
</evidence>
<sequence length="116" mass="13407">MTKHKIKTIDVHELKHQMDNQANLSLIDVRELDEWEMMHIPGALHIPKDRISLEIQNQIPNKEQTIYLHCRSGVRSLYAAQCLMDLGYYEVYSVDGGIMAWAMSGYPVKQESYTPS</sequence>
<accession>A0A128XGS3</accession>
<dbReference type="SMART" id="SM00450">
    <property type="entry name" value="RHOD"/>
    <property type="match status" value="1"/>
</dbReference>
<dbReference type="Pfam" id="PF00581">
    <property type="entry name" value="Rhodanese"/>
    <property type="match status" value="1"/>
</dbReference>
<reference evidence="2" key="2">
    <citation type="submission" date="2022-12" db="EMBL/GenBank/DDBJ databases">
        <title>Comparative genomics of Legionella pneumophila isolates from the West Bank and Germany support molecular epidemiology of Legionnaires disease.</title>
        <authorList>
            <person name="Zayed A.R."/>
            <person name="Bitar D.M."/>
            <person name="Steinert M."/>
            <person name="Lueck C."/>
            <person name="Brettar I."/>
            <person name="Hoefle M.G."/>
            <person name="Bunk B."/>
        </authorList>
    </citation>
    <scope>NUCLEOTIDE SEQUENCE</scope>
    <source>
        <strain evidence="2">H23</strain>
    </source>
</reference>
<dbReference type="PANTHER" id="PTHR44086:SF13">
    <property type="entry name" value="THIOSULFATE SULFURTRANSFERASE PSPE"/>
    <property type="match status" value="1"/>
</dbReference>
<dbReference type="EMBL" id="JAPXIC010000052">
    <property type="protein sequence ID" value="MCZ4719284.1"/>
    <property type="molecule type" value="Genomic_DNA"/>
</dbReference>
<dbReference type="RefSeq" id="WP_010947576.1">
    <property type="nucleotide sequence ID" value="NZ_BAZA01000009.1"/>
</dbReference>